<evidence type="ECO:0000256" key="1">
    <source>
        <dbReference type="ARBA" id="ARBA00004123"/>
    </source>
</evidence>
<feature type="compositionally biased region" description="Basic and acidic residues" evidence="3">
    <location>
        <begin position="541"/>
        <end position="553"/>
    </location>
</feature>
<comment type="subcellular location">
    <subcellularLocation>
        <location evidence="1">Nucleus</location>
    </subcellularLocation>
</comment>
<evidence type="ECO:0000313" key="5">
    <source>
        <dbReference type="Proteomes" id="UP000290900"/>
    </source>
</evidence>
<organism evidence="4 5">
    <name type="scientific">Brettanomyces naardenensis</name>
    <name type="common">Yeast</name>
    <dbReference type="NCBI Taxonomy" id="13370"/>
    <lineage>
        <taxon>Eukaryota</taxon>
        <taxon>Fungi</taxon>
        <taxon>Dikarya</taxon>
        <taxon>Ascomycota</taxon>
        <taxon>Saccharomycotina</taxon>
        <taxon>Pichiomycetes</taxon>
        <taxon>Pichiales</taxon>
        <taxon>Pichiaceae</taxon>
        <taxon>Brettanomyces</taxon>
    </lineage>
</organism>
<dbReference type="STRING" id="13370.A0A448YN29"/>
<feature type="compositionally biased region" description="Acidic residues" evidence="3">
    <location>
        <begin position="554"/>
        <end position="565"/>
    </location>
</feature>
<dbReference type="OrthoDB" id="30195at2759"/>
<dbReference type="SUPFAM" id="SSF50978">
    <property type="entry name" value="WD40 repeat-like"/>
    <property type="match status" value="1"/>
</dbReference>
<dbReference type="InterPro" id="IPR015943">
    <property type="entry name" value="WD40/YVTN_repeat-like_dom_sf"/>
</dbReference>
<accession>A0A448YN29</accession>
<dbReference type="PANTHER" id="PTHR44267">
    <property type="entry name" value="WD REPEAT-CONTAINING PROTEIN 43"/>
    <property type="match status" value="1"/>
</dbReference>
<dbReference type="AlphaFoldDB" id="A0A448YN29"/>
<dbReference type="GO" id="GO:0000462">
    <property type="term" value="P:maturation of SSU-rRNA from tricistronic rRNA transcript (SSU-rRNA, 5.8S rRNA, LSU-rRNA)"/>
    <property type="evidence" value="ECO:0007669"/>
    <property type="project" value="TreeGrafter"/>
</dbReference>
<dbReference type="InterPro" id="IPR036322">
    <property type="entry name" value="WD40_repeat_dom_sf"/>
</dbReference>
<dbReference type="InParanoid" id="A0A448YN29"/>
<sequence length="582" mass="64275">MKGVTISSFADPDGKLLASIVSGHGRNEIHIIPLAEDVKQLQSKIEFEAEEKIRCVRWIAKEPQTVEKPKGRKRKAHGEVSNGDMPTDYCYLAILLKTGEILVYSPLSKEYTTKMSNESPLSCICYGGSTSTIMGFDPANSILKKYNLFDSRPLGSSTIKLENDIDFIETINDRELILASSNLHFYNEEGGVLMFTIPAPKSHQNQVRQLVRSKKNDKVVAVSRQNDSTINMISLEGEGKITATLRCSGSVKSLALTECSGMEILLAVTDKGKVEIFRDPFNQVSKKQIKSNASLDSGSNFGFNCLVVQHGGEYRAVYFDNFQIRVQSIDLGDLTKVEGTILVTFEGDEDTDRKVSKGAVKAASKKVVSDSSKEVATIEPPVPTQPEPVESLEDPLEDKDVELLNTLPEIEDSHELYTQVVSHIEDQTVLGLLLVKNAALSRQTVYLLSDEEAAALFKSTSLLLCSQQKSSGDLGQWLKWLLLCKGSLLAKDSECVGLLKLLRSTLAGNLKLLPSLLSLQGRLSLLESQLKLREEMMHIEAEKEEKQQEKDANESVDGELMDGENDVPNNDIIENGLDEEET</sequence>
<proteinExistence type="predicted"/>
<dbReference type="GO" id="GO:0005730">
    <property type="term" value="C:nucleolus"/>
    <property type="evidence" value="ECO:0007669"/>
    <property type="project" value="TreeGrafter"/>
</dbReference>
<dbReference type="Proteomes" id="UP000290900">
    <property type="component" value="Unassembled WGS sequence"/>
</dbReference>
<evidence type="ECO:0000256" key="3">
    <source>
        <dbReference type="SAM" id="MobiDB-lite"/>
    </source>
</evidence>
<dbReference type="PANTHER" id="PTHR44267:SF1">
    <property type="entry name" value="WD REPEAT-CONTAINING PROTEIN 43"/>
    <property type="match status" value="1"/>
</dbReference>
<gene>
    <name evidence="4" type="ORF">BRENAR_LOCUS3051</name>
</gene>
<feature type="region of interest" description="Disordered" evidence="3">
    <location>
        <begin position="373"/>
        <end position="392"/>
    </location>
</feature>
<reference evidence="4 5" key="1">
    <citation type="submission" date="2018-12" db="EMBL/GenBank/DDBJ databases">
        <authorList>
            <person name="Tiukova I."/>
            <person name="Dainat J."/>
        </authorList>
    </citation>
    <scope>NUCLEOTIDE SEQUENCE [LARGE SCALE GENOMIC DNA]</scope>
</reference>
<name>A0A448YN29_BRENA</name>
<dbReference type="Gene3D" id="2.130.10.10">
    <property type="entry name" value="YVTN repeat-like/Quinoprotein amine dehydrogenase"/>
    <property type="match status" value="1"/>
</dbReference>
<dbReference type="InterPro" id="IPR052414">
    <property type="entry name" value="U3_snoRNA-assoc_WDR"/>
</dbReference>
<keyword evidence="5" id="KW-1185">Reference proteome</keyword>
<protein>
    <submittedName>
        <fullName evidence="4">DEKNAAC103327</fullName>
    </submittedName>
</protein>
<evidence type="ECO:0000256" key="2">
    <source>
        <dbReference type="ARBA" id="ARBA00023242"/>
    </source>
</evidence>
<dbReference type="EMBL" id="CAACVR010000023">
    <property type="protein sequence ID" value="VEU22320.1"/>
    <property type="molecule type" value="Genomic_DNA"/>
</dbReference>
<feature type="region of interest" description="Disordered" evidence="3">
    <location>
        <begin position="541"/>
        <end position="582"/>
    </location>
</feature>
<keyword evidence="2" id="KW-0539">Nucleus</keyword>
<evidence type="ECO:0000313" key="4">
    <source>
        <dbReference type="EMBL" id="VEU22320.1"/>
    </source>
</evidence>